<feature type="region of interest" description="Disordered" evidence="1">
    <location>
        <begin position="247"/>
        <end position="278"/>
    </location>
</feature>
<feature type="compositionally biased region" description="Basic and acidic residues" evidence="1">
    <location>
        <begin position="169"/>
        <end position="179"/>
    </location>
</feature>
<gene>
    <name evidence="2" type="ORF">BDV98DRAFT_564766</name>
</gene>
<feature type="compositionally biased region" description="Acidic residues" evidence="1">
    <location>
        <begin position="392"/>
        <end position="420"/>
    </location>
</feature>
<feature type="region of interest" description="Disordered" evidence="1">
    <location>
        <begin position="736"/>
        <end position="773"/>
    </location>
</feature>
<feature type="compositionally biased region" description="Low complexity" evidence="1">
    <location>
        <begin position="261"/>
        <end position="278"/>
    </location>
</feature>
<dbReference type="EMBL" id="ML178821">
    <property type="protein sequence ID" value="TFL02745.1"/>
    <property type="molecule type" value="Genomic_DNA"/>
</dbReference>
<feature type="compositionally biased region" description="Basic residues" evidence="1">
    <location>
        <begin position="325"/>
        <end position="341"/>
    </location>
</feature>
<evidence type="ECO:0000256" key="1">
    <source>
        <dbReference type="SAM" id="MobiDB-lite"/>
    </source>
</evidence>
<protein>
    <submittedName>
        <fullName evidence="2">Uncharacterized protein</fullName>
    </submittedName>
</protein>
<reference evidence="2 3" key="1">
    <citation type="journal article" date="2019" name="Nat. Ecol. Evol.">
        <title>Megaphylogeny resolves global patterns of mushroom evolution.</title>
        <authorList>
            <person name="Varga T."/>
            <person name="Krizsan K."/>
            <person name="Foldi C."/>
            <person name="Dima B."/>
            <person name="Sanchez-Garcia M."/>
            <person name="Sanchez-Ramirez S."/>
            <person name="Szollosi G.J."/>
            <person name="Szarkandi J.G."/>
            <person name="Papp V."/>
            <person name="Albert L."/>
            <person name="Andreopoulos W."/>
            <person name="Angelini C."/>
            <person name="Antonin V."/>
            <person name="Barry K.W."/>
            <person name="Bougher N.L."/>
            <person name="Buchanan P."/>
            <person name="Buyck B."/>
            <person name="Bense V."/>
            <person name="Catcheside P."/>
            <person name="Chovatia M."/>
            <person name="Cooper J."/>
            <person name="Damon W."/>
            <person name="Desjardin D."/>
            <person name="Finy P."/>
            <person name="Geml J."/>
            <person name="Haridas S."/>
            <person name="Hughes K."/>
            <person name="Justo A."/>
            <person name="Karasinski D."/>
            <person name="Kautmanova I."/>
            <person name="Kiss B."/>
            <person name="Kocsube S."/>
            <person name="Kotiranta H."/>
            <person name="LaButti K.M."/>
            <person name="Lechner B.E."/>
            <person name="Liimatainen K."/>
            <person name="Lipzen A."/>
            <person name="Lukacs Z."/>
            <person name="Mihaltcheva S."/>
            <person name="Morgado L.N."/>
            <person name="Niskanen T."/>
            <person name="Noordeloos M.E."/>
            <person name="Ohm R.A."/>
            <person name="Ortiz-Santana B."/>
            <person name="Ovrebo C."/>
            <person name="Racz N."/>
            <person name="Riley R."/>
            <person name="Savchenko A."/>
            <person name="Shiryaev A."/>
            <person name="Soop K."/>
            <person name="Spirin V."/>
            <person name="Szebenyi C."/>
            <person name="Tomsovsky M."/>
            <person name="Tulloss R.E."/>
            <person name="Uehling J."/>
            <person name="Grigoriev I.V."/>
            <person name="Vagvolgyi C."/>
            <person name="Papp T."/>
            <person name="Martin F.M."/>
            <person name="Miettinen O."/>
            <person name="Hibbett D.S."/>
            <person name="Nagy L.G."/>
        </authorList>
    </citation>
    <scope>NUCLEOTIDE SEQUENCE [LARGE SCALE GENOMIC DNA]</scope>
    <source>
        <strain evidence="2 3">CBS 309.79</strain>
    </source>
</reference>
<feature type="compositionally biased region" description="Acidic residues" evidence="1">
    <location>
        <begin position="669"/>
        <end position="683"/>
    </location>
</feature>
<dbReference type="AlphaFoldDB" id="A0A5C3QL51"/>
<feature type="compositionally biased region" description="Basic residues" evidence="1">
    <location>
        <begin position="648"/>
        <end position="659"/>
    </location>
</feature>
<feature type="region of interest" description="Disordered" evidence="1">
    <location>
        <begin position="290"/>
        <end position="465"/>
    </location>
</feature>
<feature type="compositionally biased region" description="Polar residues" evidence="1">
    <location>
        <begin position="802"/>
        <end position="819"/>
    </location>
</feature>
<feature type="region of interest" description="Disordered" evidence="1">
    <location>
        <begin position="799"/>
        <end position="877"/>
    </location>
</feature>
<keyword evidence="3" id="KW-1185">Reference proteome</keyword>
<evidence type="ECO:0000313" key="3">
    <source>
        <dbReference type="Proteomes" id="UP000305067"/>
    </source>
</evidence>
<feature type="region of interest" description="Disordered" evidence="1">
    <location>
        <begin position="1"/>
        <end position="38"/>
    </location>
</feature>
<feature type="region of interest" description="Disordered" evidence="1">
    <location>
        <begin position="169"/>
        <end position="206"/>
    </location>
</feature>
<dbReference type="Proteomes" id="UP000305067">
    <property type="component" value="Unassembled WGS sequence"/>
</dbReference>
<feature type="compositionally biased region" description="Polar residues" evidence="1">
    <location>
        <begin position="290"/>
        <end position="324"/>
    </location>
</feature>
<name>A0A5C3QL51_9AGAR</name>
<evidence type="ECO:0000313" key="2">
    <source>
        <dbReference type="EMBL" id="TFL02745.1"/>
    </source>
</evidence>
<dbReference type="PANTHER" id="PTHR35711">
    <property type="entry name" value="EXPRESSED PROTEIN"/>
    <property type="match status" value="1"/>
</dbReference>
<dbReference type="OrthoDB" id="2240312at2759"/>
<proteinExistence type="predicted"/>
<accession>A0A5C3QL51</accession>
<feature type="compositionally biased region" description="Acidic residues" evidence="1">
    <location>
        <begin position="736"/>
        <end position="763"/>
    </location>
</feature>
<sequence>MASAEDDSEDGEDTQDQSMSADPSAVIPSYDDDTEDSRQDYSSLFRLHVNATRSHLCGESDKESIEDDEDHVDDGWTSSEKNLFFHALLLYSRWRPDLIASSISTKSTTDVSLYIDRLEEASSYSQPEDDTPLSREDFPCSHEMSKDWIEREEYEARVYAAYEIDAEERDKLQRREGKRSPSPSRSPSSRPAKRRKVSLEDDVDEDGERELAWAREDQFQHLDTWVLKRMAYLLNVQNDGCALGDEDEDDVDLDLSTKTRPTLSPFPSSSQSTSRRTLTPQISLSLSDFQPQSMSLPEPQSQSHRPSTPTEDLTESQILASLSPRSRRRYKKTLHMRRKRGDSRTGMEKGRRGPKVKPSVPSSGRGRGRPRTRLGRGRGGRSVGGRKSRGGDEEEDEDEDMVQDNEDDDEEDQVELEEEALPPSATTFDPDAPPSTAPPLSTSSRKRKLPGAAAPPITSVTPPLQTATTTMLTPTSLTPFTVFSTTGANSTKRQIEAQAQGNCARANAMIKPFPTQTAVQRSKQTTIHEDPAPRVHRHVKPSGPTPLFRAQRTLDALRVTADYLVGEGLGLFHLGRVGEMVNLHYALNSPLTSSHLTSDTSVGLSAPALRVMEALVVDFVEGVVQAAVVNREMEGAQKRSAVWNLGKSKAKSKGKARSRSRSEKREEGVPDDDDEEDEEEYPVEDNVQRVTRTNLLNALDKVGVTHEERTRKGYFKRLIDRLRERRDAGVFDDDEEKLVFFDDDDDDDDGDEDEDEDEEEDDPSPQTDTQLLPIMHPLPVSLSSLFERSLSYTTPLLRPITTGRTQGQSHSQPSYSQARPQGGIELDLMDAETDEEELGAELEEEEELDALDQEEAEEEENGLWDVGEGVDGFVSTH</sequence>
<feature type="compositionally biased region" description="Basic and acidic residues" evidence="1">
    <location>
        <begin position="342"/>
        <end position="351"/>
    </location>
</feature>
<feature type="compositionally biased region" description="Low complexity" evidence="1">
    <location>
        <begin position="180"/>
        <end position="190"/>
    </location>
</feature>
<feature type="region of interest" description="Disordered" evidence="1">
    <location>
        <begin position="644"/>
        <end position="689"/>
    </location>
</feature>
<dbReference type="PANTHER" id="PTHR35711:SF1">
    <property type="entry name" value="ECTODERMAL, ISOFORM F"/>
    <property type="match status" value="1"/>
</dbReference>
<feature type="compositionally biased region" description="Acidic residues" evidence="1">
    <location>
        <begin position="827"/>
        <end position="862"/>
    </location>
</feature>
<organism evidence="2 3">
    <name type="scientific">Pterulicium gracile</name>
    <dbReference type="NCBI Taxonomy" id="1884261"/>
    <lineage>
        <taxon>Eukaryota</taxon>
        <taxon>Fungi</taxon>
        <taxon>Dikarya</taxon>
        <taxon>Basidiomycota</taxon>
        <taxon>Agaricomycotina</taxon>
        <taxon>Agaricomycetes</taxon>
        <taxon>Agaricomycetidae</taxon>
        <taxon>Agaricales</taxon>
        <taxon>Pleurotineae</taxon>
        <taxon>Pterulaceae</taxon>
        <taxon>Pterulicium</taxon>
    </lineage>
</organism>
<feature type="compositionally biased region" description="Acidic residues" evidence="1">
    <location>
        <begin position="1"/>
        <end position="15"/>
    </location>
</feature>
<feature type="compositionally biased region" description="Basic residues" evidence="1">
    <location>
        <begin position="366"/>
        <end position="388"/>
    </location>
</feature>